<reference evidence="3" key="1">
    <citation type="submission" date="2022-06" db="EMBL/GenBank/DDBJ databases">
        <authorList>
            <person name="Dietemann V."/>
            <person name="Ory F."/>
            <person name="Dainat B."/>
            <person name="Oberhansli S."/>
        </authorList>
    </citation>
    <scope>NUCLEOTIDE SEQUENCE</scope>
    <source>
        <strain evidence="3">Ena-SAMPLE-TAB-26-04-2022-14:26:32:270-5432</strain>
    </source>
</reference>
<comment type="caution">
    <text evidence="3">The sequence shown here is derived from an EMBL/GenBank/DDBJ whole genome shotgun (WGS) entry which is preliminary data.</text>
</comment>
<feature type="region of interest" description="Disordered" evidence="1">
    <location>
        <begin position="103"/>
        <end position="122"/>
    </location>
</feature>
<name>A0ABN8U4F3_9BACL</name>
<organism evidence="3 4">
    <name type="scientific">Paenibacillus melissococcoides</name>
    <dbReference type="NCBI Taxonomy" id="2912268"/>
    <lineage>
        <taxon>Bacteria</taxon>
        <taxon>Bacillati</taxon>
        <taxon>Bacillota</taxon>
        <taxon>Bacilli</taxon>
        <taxon>Bacillales</taxon>
        <taxon>Paenibacillaceae</taxon>
        <taxon>Paenibacillus</taxon>
    </lineage>
</organism>
<evidence type="ECO:0000313" key="3">
    <source>
        <dbReference type="EMBL" id="CAH8245801.1"/>
    </source>
</evidence>
<evidence type="ECO:0000256" key="2">
    <source>
        <dbReference type="SAM" id="SignalP"/>
    </source>
</evidence>
<feature type="compositionally biased region" description="Low complexity" evidence="1">
    <location>
        <begin position="40"/>
        <end position="53"/>
    </location>
</feature>
<feature type="region of interest" description="Disordered" evidence="1">
    <location>
        <begin position="24"/>
        <end position="54"/>
    </location>
</feature>
<dbReference type="PROSITE" id="PS51257">
    <property type="entry name" value="PROKAR_LIPOPROTEIN"/>
    <property type="match status" value="1"/>
</dbReference>
<keyword evidence="4" id="KW-1185">Reference proteome</keyword>
<dbReference type="SUPFAM" id="SSF53850">
    <property type="entry name" value="Periplasmic binding protein-like II"/>
    <property type="match status" value="1"/>
</dbReference>
<sequence length="122" mass="13033">MTKRSSLLMLAFVLALSMLLTACGSGGAGSSESPGKEAAKPGAGQAEGQQEQALSGTVTVWGHPYVSEEKKNDMKAVFDGVIAEYNSKYPDVKVKLEELPWKNREQKIDRAGGRERTGSDTA</sequence>
<dbReference type="RefSeq" id="WP_213431321.1">
    <property type="nucleotide sequence ID" value="NZ_AP031286.1"/>
</dbReference>
<dbReference type="Proteomes" id="UP001154322">
    <property type="component" value="Unassembled WGS sequence"/>
</dbReference>
<protein>
    <submittedName>
        <fullName evidence="3">Uncharacterized protein</fullName>
    </submittedName>
</protein>
<keyword evidence="2" id="KW-0732">Signal</keyword>
<feature type="chain" id="PRO_5045712310" evidence="2">
    <location>
        <begin position="23"/>
        <end position="122"/>
    </location>
</feature>
<evidence type="ECO:0000256" key="1">
    <source>
        <dbReference type="SAM" id="MobiDB-lite"/>
    </source>
</evidence>
<proteinExistence type="predicted"/>
<gene>
    <name evidence="3" type="ORF">WJ0W_003036</name>
</gene>
<dbReference type="EMBL" id="CALYLO010000004">
    <property type="protein sequence ID" value="CAH8245801.1"/>
    <property type="molecule type" value="Genomic_DNA"/>
</dbReference>
<feature type="signal peptide" evidence="2">
    <location>
        <begin position="1"/>
        <end position="22"/>
    </location>
</feature>
<dbReference type="Gene3D" id="3.40.190.10">
    <property type="entry name" value="Periplasmic binding protein-like II"/>
    <property type="match status" value="1"/>
</dbReference>
<accession>A0ABN8U4F3</accession>
<evidence type="ECO:0000313" key="4">
    <source>
        <dbReference type="Proteomes" id="UP001154322"/>
    </source>
</evidence>